<dbReference type="GO" id="GO:0003993">
    <property type="term" value="F:acid phosphatase activity"/>
    <property type="evidence" value="ECO:0007669"/>
    <property type="project" value="InterPro"/>
</dbReference>
<keyword evidence="5" id="KW-1185">Reference proteome</keyword>
<dbReference type="Pfam" id="PF00149">
    <property type="entry name" value="Metallophos"/>
    <property type="match status" value="1"/>
</dbReference>
<accession>A0A838ABE4</accession>
<gene>
    <name evidence="4" type="ORF">H0B56_13425</name>
</gene>
<sequence length="477" mass="51847">MTVHVDRRSFLRGATLLGGAAATGPLLWQRPGYATQAPGGIHLTYGTDPRREMAVSWHTPESVSRPRLLLGDSTGELGEIVPADSTSAPGVRAVQHHVRLSGLDPDETYYYRAAHDGARSEELTFRTAWNGHGGNGRTVRFTAFGDQGTYDNRMAPVLRTIAGFDPDLHLHVGDLSYASDTGGIRAFETLWADDPGRYAPAEWDAWLSGVQPVSSRIPWMPVLGNHEMEVDGTELGYASYFARFSLPANGAPGLPGASWSLQVGNVAVVALDANDASAELPRNRDYLGGAQEDWLAATLADYRDSDSVDWIVVGFHHCAYCSSFRHGSDAGVRDRWSPLFDRYRVDLVVNGHNHLYERTHPIRGGDVTADARRGATVDPEADGTTYIVSGLSEEDERIPDRATEPGSALTHYTGTDFGLRVPETAFWSAVTDELSPVVICGEATARDTDGRTSLRLRSVDAGSGRLVDSVTLVRRAW</sequence>
<dbReference type="InterPro" id="IPR039331">
    <property type="entry name" value="PAPs-like"/>
</dbReference>
<organism evidence="4 5">
    <name type="scientific">Haloechinothrix aidingensis</name>
    <dbReference type="NCBI Taxonomy" id="2752311"/>
    <lineage>
        <taxon>Bacteria</taxon>
        <taxon>Bacillati</taxon>
        <taxon>Actinomycetota</taxon>
        <taxon>Actinomycetes</taxon>
        <taxon>Pseudonocardiales</taxon>
        <taxon>Pseudonocardiaceae</taxon>
        <taxon>Haloechinothrix</taxon>
    </lineage>
</organism>
<dbReference type="InterPro" id="IPR015914">
    <property type="entry name" value="PAPs_N"/>
</dbReference>
<dbReference type="NCBIfam" id="TIGR01409">
    <property type="entry name" value="TAT_signal_seq"/>
    <property type="match status" value="1"/>
</dbReference>
<dbReference type="GO" id="GO:0046872">
    <property type="term" value="F:metal ion binding"/>
    <property type="evidence" value="ECO:0007669"/>
    <property type="project" value="InterPro"/>
</dbReference>
<dbReference type="EMBL" id="JACCKD010000004">
    <property type="protein sequence ID" value="MBA0126546.1"/>
    <property type="molecule type" value="Genomic_DNA"/>
</dbReference>
<evidence type="ECO:0000313" key="5">
    <source>
        <dbReference type="Proteomes" id="UP000582974"/>
    </source>
</evidence>
<dbReference type="CDD" id="cd00063">
    <property type="entry name" value="FN3"/>
    <property type="match status" value="1"/>
</dbReference>
<dbReference type="InterPro" id="IPR003961">
    <property type="entry name" value="FN3_dom"/>
</dbReference>
<dbReference type="SUPFAM" id="SSF56300">
    <property type="entry name" value="Metallo-dependent phosphatases"/>
    <property type="match status" value="1"/>
</dbReference>
<name>A0A838ABE4_9PSEU</name>
<reference evidence="4 5" key="1">
    <citation type="submission" date="2020-07" db="EMBL/GenBank/DDBJ databases">
        <title>Genome of Haloechinothrix sp.</title>
        <authorList>
            <person name="Tang S.-K."/>
            <person name="Yang L."/>
            <person name="Zhu W.-Y."/>
        </authorList>
    </citation>
    <scope>NUCLEOTIDE SEQUENCE [LARGE SCALE GENOMIC DNA]</scope>
    <source>
        <strain evidence="4 5">YIM 98757</strain>
    </source>
</reference>
<dbReference type="Gene3D" id="2.60.40.380">
    <property type="entry name" value="Purple acid phosphatase-like, N-terminal"/>
    <property type="match status" value="1"/>
</dbReference>
<dbReference type="PROSITE" id="PS51318">
    <property type="entry name" value="TAT"/>
    <property type="match status" value="1"/>
</dbReference>
<dbReference type="RefSeq" id="WP_180893359.1">
    <property type="nucleotide sequence ID" value="NZ_JACCKD010000004.1"/>
</dbReference>
<feature type="domain" description="Calcineurin-like phosphoesterase" evidence="2">
    <location>
        <begin position="140"/>
        <end position="355"/>
    </location>
</feature>
<keyword evidence="1" id="KW-0732">Signal</keyword>
<dbReference type="InterPro" id="IPR008963">
    <property type="entry name" value="Purple_acid_Pase-like_N"/>
</dbReference>
<protein>
    <submittedName>
        <fullName evidence="4">Metallophosphoesterase family protein</fullName>
    </submittedName>
</protein>
<evidence type="ECO:0000313" key="4">
    <source>
        <dbReference type="EMBL" id="MBA0126546.1"/>
    </source>
</evidence>
<dbReference type="PANTHER" id="PTHR22953:SF153">
    <property type="entry name" value="PURPLE ACID PHOSPHATASE"/>
    <property type="match status" value="1"/>
</dbReference>
<dbReference type="AlphaFoldDB" id="A0A838ABE4"/>
<dbReference type="InterPro" id="IPR019546">
    <property type="entry name" value="TAT_signal_bac_arc"/>
</dbReference>
<comment type="caution">
    <text evidence="4">The sequence shown here is derived from an EMBL/GenBank/DDBJ whole genome shotgun (WGS) entry which is preliminary data.</text>
</comment>
<dbReference type="Proteomes" id="UP000582974">
    <property type="component" value="Unassembled WGS sequence"/>
</dbReference>
<feature type="domain" description="Purple acid phosphatase N-terminal" evidence="3">
    <location>
        <begin position="38"/>
        <end position="127"/>
    </location>
</feature>
<evidence type="ECO:0000259" key="3">
    <source>
        <dbReference type="Pfam" id="PF16656"/>
    </source>
</evidence>
<dbReference type="InterPro" id="IPR004843">
    <property type="entry name" value="Calcineurin-like_PHP"/>
</dbReference>
<dbReference type="Pfam" id="PF16656">
    <property type="entry name" value="Pur_ac_phosph_N"/>
    <property type="match status" value="1"/>
</dbReference>
<dbReference type="Gene3D" id="3.60.21.10">
    <property type="match status" value="1"/>
</dbReference>
<dbReference type="InterPro" id="IPR029052">
    <property type="entry name" value="Metallo-depent_PP-like"/>
</dbReference>
<dbReference type="InterPro" id="IPR006311">
    <property type="entry name" value="TAT_signal"/>
</dbReference>
<dbReference type="PANTHER" id="PTHR22953">
    <property type="entry name" value="ACID PHOSPHATASE RELATED"/>
    <property type="match status" value="1"/>
</dbReference>
<evidence type="ECO:0000256" key="1">
    <source>
        <dbReference type="ARBA" id="ARBA00022729"/>
    </source>
</evidence>
<dbReference type="SUPFAM" id="SSF49363">
    <property type="entry name" value="Purple acid phosphatase, N-terminal domain"/>
    <property type="match status" value="1"/>
</dbReference>
<proteinExistence type="predicted"/>
<evidence type="ECO:0000259" key="2">
    <source>
        <dbReference type="Pfam" id="PF00149"/>
    </source>
</evidence>